<proteinExistence type="predicted"/>
<dbReference type="AlphaFoldDB" id="A0A1Y2MMS0"/>
<keyword evidence="1" id="KW-0175">Coiled coil</keyword>
<reference evidence="3 4" key="1">
    <citation type="submission" date="2016-09" db="EMBL/GenBank/DDBJ databases">
        <title>Pseudonocardia autotrophica DSM535, a candidate organism with high potential of specific P450 cytochromes.</title>
        <authorList>
            <person name="Grumaz C."/>
            <person name="Vainshtein Y."/>
            <person name="Kirstahler P."/>
            <person name="Sohn K."/>
        </authorList>
    </citation>
    <scope>NUCLEOTIDE SEQUENCE [LARGE SCALE GENOMIC DNA]</scope>
    <source>
        <strain evidence="3 4">DSM 535</strain>
    </source>
</reference>
<evidence type="ECO:0000313" key="3">
    <source>
        <dbReference type="EMBL" id="OSY36554.1"/>
    </source>
</evidence>
<evidence type="ECO:0000256" key="1">
    <source>
        <dbReference type="SAM" id="Coils"/>
    </source>
</evidence>
<comment type="caution">
    <text evidence="3">The sequence shown here is derived from an EMBL/GenBank/DDBJ whole genome shotgun (WGS) entry which is preliminary data.</text>
</comment>
<dbReference type="Proteomes" id="UP000194360">
    <property type="component" value="Unassembled WGS sequence"/>
</dbReference>
<organism evidence="3 4">
    <name type="scientific">Pseudonocardia autotrophica</name>
    <name type="common">Amycolata autotrophica</name>
    <name type="synonym">Nocardia autotrophica</name>
    <dbReference type="NCBI Taxonomy" id="2074"/>
    <lineage>
        <taxon>Bacteria</taxon>
        <taxon>Bacillati</taxon>
        <taxon>Actinomycetota</taxon>
        <taxon>Actinomycetes</taxon>
        <taxon>Pseudonocardiales</taxon>
        <taxon>Pseudonocardiaceae</taxon>
        <taxon>Pseudonocardia</taxon>
    </lineage>
</organism>
<feature type="compositionally biased region" description="Basic and acidic residues" evidence="2">
    <location>
        <begin position="1"/>
        <end position="22"/>
    </location>
</feature>
<dbReference type="OrthoDB" id="3579878at2"/>
<evidence type="ECO:0000313" key="4">
    <source>
        <dbReference type="Proteomes" id="UP000194360"/>
    </source>
</evidence>
<evidence type="ECO:0000256" key="2">
    <source>
        <dbReference type="SAM" id="MobiDB-lite"/>
    </source>
</evidence>
<feature type="compositionally biased region" description="Low complexity" evidence="2">
    <location>
        <begin position="334"/>
        <end position="381"/>
    </location>
</feature>
<feature type="compositionally biased region" description="Low complexity" evidence="2">
    <location>
        <begin position="448"/>
        <end position="463"/>
    </location>
</feature>
<feature type="compositionally biased region" description="Low complexity" evidence="2">
    <location>
        <begin position="403"/>
        <end position="421"/>
    </location>
</feature>
<feature type="coiled-coil region" evidence="1">
    <location>
        <begin position="104"/>
        <end position="189"/>
    </location>
</feature>
<feature type="region of interest" description="Disordered" evidence="2">
    <location>
        <begin position="261"/>
        <end position="298"/>
    </location>
</feature>
<dbReference type="RefSeq" id="WP_085915454.1">
    <property type="nucleotide sequence ID" value="NZ_AP018920.1"/>
</dbReference>
<feature type="region of interest" description="Disordered" evidence="2">
    <location>
        <begin position="1"/>
        <end position="102"/>
    </location>
</feature>
<dbReference type="STRING" id="2074.BG845_05321"/>
<feature type="region of interest" description="Disordered" evidence="2">
    <location>
        <begin position="320"/>
        <end position="470"/>
    </location>
</feature>
<keyword evidence="4" id="KW-1185">Reference proteome</keyword>
<gene>
    <name evidence="3" type="ORF">BG845_05321</name>
</gene>
<name>A0A1Y2MMS0_PSEAH</name>
<sequence length="470" mass="46365">MSKVRGERRPGGTADRWSELLGRRHSGTASGRTDGDVNGDGTPGVPPEADRGVAGDGGTDSDDVRDDERTRSTESAARAGATTPAGSPDGDGAEPAGQGSAAPVEELLVRLAAAERALTEAETARAEAVRRAEALAAELERARATPPETFGMRADKVLRMAQHEAAQRLRDAEAEAAALRENAGAEAARITDDAYTEAIRITSDARAEVDAAMAAGATARRDSELVADTAASMHAHVNGLRSSVRAELARVHALLGAEIGRLDAPPLPGTGAVRGPDPQAARPGSSDTGPVPAVTGSGSMVAGSVPTVAGSVPTVAGSVPTVAGSVPPRPRPAPAHALRDPAAATPGSGPAAGADTGELPVFSAPVVSQPPVSQPAITQPAVPQPPVTVPVVSLPAQRGSGSGPAPADAPEARAGAPAGGSDPAGGFGSDAAGGTAVDPDQEGDRVSAGAVAADEPGAAGADVRGPDPEA</sequence>
<protein>
    <submittedName>
        <fullName evidence="3">Uncharacterized protein</fullName>
    </submittedName>
</protein>
<dbReference type="EMBL" id="MIGB01000038">
    <property type="protein sequence ID" value="OSY36554.1"/>
    <property type="molecule type" value="Genomic_DNA"/>
</dbReference>
<accession>A0A1Y2MMS0</accession>